<dbReference type="AlphaFoldDB" id="A0AAP5H723"/>
<proteinExistence type="predicted"/>
<organism evidence="2 3">
    <name type="scientific">Paenibacillus amylolyticus</name>
    <dbReference type="NCBI Taxonomy" id="1451"/>
    <lineage>
        <taxon>Bacteria</taxon>
        <taxon>Bacillati</taxon>
        <taxon>Bacillota</taxon>
        <taxon>Bacilli</taxon>
        <taxon>Bacillales</taxon>
        <taxon>Paenibacillaceae</taxon>
        <taxon>Paenibacillus</taxon>
    </lineage>
</organism>
<keyword evidence="1" id="KW-0812">Transmembrane</keyword>
<evidence type="ECO:0000256" key="1">
    <source>
        <dbReference type="SAM" id="Phobius"/>
    </source>
</evidence>
<dbReference type="EMBL" id="JAVDTR010000022">
    <property type="protein sequence ID" value="MDR6727047.1"/>
    <property type="molecule type" value="Genomic_DNA"/>
</dbReference>
<protein>
    <submittedName>
        <fullName evidence="2">Uncharacterized protein</fullName>
    </submittedName>
</protein>
<keyword evidence="1" id="KW-0472">Membrane</keyword>
<sequence length="157" mass="18770">MESITYSRKTAVYKSFVCFVFILVAFILLYEVLTANLNFFQYAYYGSASLLCFWFFGSAWFSLTWIAVANEPILVCWDKTRILLNNGKSIPWKVVTRIELKQPFLRKWAQHSPAFYRIHLHHNQYEDISTFHMLTGKELTTYLGMLRQRWHLYKDNM</sequence>
<evidence type="ECO:0000313" key="2">
    <source>
        <dbReference type="EMBL" id="MDR6727047.1"/>
    </source>
</evidence>
<feature type="transmembrane region" description="Helical" evidence="1">
    <location>
        <begin position="42"/>
        <end position="63"/>
    </location>
</feature>
<dbReference type="RefSeq" id="WP_310145693.1">
    <property type="nucleotide sequence ID" value="NZ_JAVDTR010000022.1"/>
</dbReference>
<evidence type="ECO:0000313" key="3">
    <source>
        <dbReference type="Proteomes" id="UP001254832"/>
    </source>
</evidence>
<gene>
    <name evidence="2" type="ORF">J2W91_005572</name>
</gene>
<comment type="caution">
    <text evidence="2">The sequence shown here is derived from an EMBL/GenBank/DDBJ whole genome shotgun (WGS) entry which is preliminary data.</text>
</comment>
<accession>A0AAP5H723</accession>
<keyword evidence="1" id="KW-1133">Transmembrane helix</keyword>
<feature type="transmembrane region" description="Helical" evidence="1">
    <location>
        <begin position="12"/>
        <end position="30"/>
    </location>
</feature>
<name>A0AAP5H723_PAEAM</name>
<dbReference type="Proteomes" id="UP001254832">
    <property type="component" value="Unassembled WGS sequence"/>
</dbReference>
<reference evidence="2" key="1">
    <citation type="submission" date="2023-07" db="EMBL/GenBank/DDBJ databases">
        <title>Sorghum-associated microbial communities from plants grown in Nebraska, USA.</title>
        <authorList>
            <person name="Schachtman D."/>
        </authorList>
    </citation>
    <scope>NUCLEOTIDE SEQUENCE</scope>
    <source>
        <strain evidence="2">BE80</strain>
    </source>
</reference>